<evidence type="ECO:0000313" key="3">
    <source>
        <dbReference type="Proteomes" id="UP000176863"/>
    </source>
</evidence>
<dbReference type="STRING" id="1798480.A2851_00620"/>
<sequence length="192" mass="21465">MIGLALAMIIVAFLILIPNRAGEEGMENLPPRLFPMFDERKEEVQPVLPPIIVEIRKTPTKQEAIQGSTIPFEITIRNLENHTLHNLTLDERFDDQILKVVDAGGGSISQNRLAWFIAALEPSEERTIRYSMQIQNDAPSVPLQTTAYVYGEDVQEMTSGLRMVSTDIAVIALPQSGVEQGMILSWISEILH</sequence>
<organism evidence="2 3">
    <name type="scientific">Candidatus Kaiserbacteria bacterium RIFCSPHIGHO2_01_FULL_53_29</name>
    <dbReference type="NCBI Taxonomy" id="1798480"/>
    <lineage>
        <taxon>Bacteria</taxon>
        <taxon>Candidatus Kaiseribacteriota</taxon>
    </lineage>
</organism>
<dbReference type="InterPro" id="IPR001434">
    <property type="entry name" value="OmcB-like_DUF11"/>
</dbReference>
<proteinExistence type="predicted"/>
<gene>
    <name evidence="2" type="ORF">A2851_00620</name>
</gene>
<dbReference type="GO" id="GO:0030246">
    <property type="term" value="F:carbohydrate binding"/>
    <property type="evidence" value="ECO:0007669"/>
    <property type="project" value="InterPro"/>
</dbReference>
<accession>A0A1F6CTR8</accession>
<dbReference type="AlphaFoldDB" id="A0A1F6CTR8"/>
<dbReference type="SUPFAM" id="SSF49384">
    <property type="entry name" value="Carbohydrate-binding domain"/>
    <property type="match status" value="1"/>
</dbReference>
<protein>
    <recommendedName>
        <fullName evidence="1">DUF11 domain-containing protein</fullName>
    </recommendedName>
</protein>
<comment type="caution">
    <text evidence="2">The sequence shown here is derived from an EMBL/GenBank/DDBJ whole genome shotgun (WGS) entry which is preliminary data.</text>
</comment>
<dbReference type="Pfam" id="PF01345">
    <property type="entry name" value="DUF11"/>
    <property type="match status" value="1"/>
</dbReference>
<evidence type="ECO:0000259" key="1">
    <source>
        <dbReference type="Pfam" id="PF01345"/>
    </source>
</evidence>
<dbReference type="Proteomes" id="UP000176863">
    <property type="component" value="Unassembled WGS sequence"/>
</dbReference>
<evidence type="ECO:0000313" key="2">
    <source>
        <dbReference type="EMBL" id="OGG52569.1"/>
    </source>
</evidence>
<dbReference type="InterPro" id="IPR008965">
    <property type="entry name" value="CBM2/CBM3_carb-bd_dom_sf"/>
</dbReference>
<dbReference type="EMBL" id="MFKT01000026">
    <property type="protein sequence ID" value="OGG52569.1"/>
    <property type="molecule type" value="Genomic_DNA"/>
</dbReference>
<feature type="domain" description="DUF11" evidence="1">
    <location>
        <begin position="53"/>
        <end position="153"/>
    </location>
</feature>
<reference evidence="2 3" key="1">
    <citation type="journal article" date="2016" name="Nat. Commun.">
        <title>Thousands of microbial genomes shed light on interconnected biogeochemical processes in an aquifer system.</title>
        <authorList>
            <person name="Anantharaman K."/>
            <person name="Brown C.T."/>
            <person name="Hug L.A."/>
            <person name="Sharon I."/>
            <person name="Castelle C.J."/>
            <person name="Probst A.J."/>
            <person name="Thomas B.C."/>
            <person name="Singh A."/>
            <person name="Wilkins M.J."/>
            <person name="Karaoz U."/>
            <person name="Brodie E.L."/>
            <person name="Williams K.H."/>
            <person name="Hubbard S.S."/>
            <person name="Banfield J.F."/>
        </authorList>
    </citation>
    <scope>NUCLEOTIDE SEQUENCE [LARGE SCALE GENOMIC DNA]</scope>
</reference>
<name>A0A1F6CTR8_9BACT</name>